<keyword evidence="2" id="KW-1185">Reference proteome</keyword>
<proteinExistence type="predicted"/>
<reference evidence="1 2" key="1">
    <citation type="submission" date="2017-06" db="EMBL/GenBank/DDBJ databases">
        <title>Genome sequence of Bacillus sonorensis strain SRCM101395.</title>
        <authorList>
            <person name="Cho S.H."/>
        </authorList>
    </citation>
    <scope>NUCLEOTIDE SEQUENCE [LARGE SCALE GENOMIC DNA]</scope>
    <source>
        <strain evidence="1 2">SRCM101395</strain>
    </source>
</reference>
<gene>
    <name evidence="1" type="ORF">S101395_00837</name>
</gene>
<dbReference type="Proteomes" id="UP000196877">
    <property type="component" value="Chromosome"/>
</dbReference>
<keyword evidence="1" id="KW-0378">Hydrolase</keyword>
<dbReference type="GeneID" id="92851780"/>
<dbReference type="EMBL" id="CP021920">
    <property type="protein sequence ID" value="ASB87391.1"/>
    <property type="molecule type" value="Genomic_DNA"/>
</dbReference>
<evidence type="ECO:0000313" key="1">
    <source>
        <dbReference type="EMBL" id="ASB87391.1"/>
    </source>
</evidence>
<dbReference type="Pfam" id="PF22752">
    <property type="entry name" value="DUF488-N3i"/>
    <property type="match status" value="1"/>
</dbReference>
<keyword evidence="1" id="KW-0326">Glycosidase</keyword>
<dbReference type="PANTHER" id="PTHR36849">
    <property type="entry name" value="CYTOPLASMIC PROTEIN-RELATED"/>
    <property type="match status" value="1"/>
</dbReference>
<accession>A0ABM6LDP1</accession>
<dbReference type="PANTHER" id="PTHR36849:SF1">
    <property type="entry name" value="CYTOPLASMIC PROTEIN"/>
    <property type="match status" value="1"/>
</dbReference>
<dbReference type="GO" id="GO:0003905">
    <property type="term" value="F:alkylbase DNA N-glycosylase activity"/>
    <property type="evidence" value="ECO:0007669"/>
    <property type="project" value="UniProtKB-EC"/>
</dbReference>
<protein>
    <submittedName>
        <fullName evidence="1">DNA-3-methyladenine glycosylase II</fullName>
        <ecNumber evidence="1">3.2.2.21</ecNumber>
    </submittedName>
</protein>
<dbReference type="RefSeq" id="WP_006637277.1">
    <property type="nucleotide sequence ID" value="NZ_BORD01000007.1"/>
</dbReference>
<evidence type="ECO:0000313" key="2">
    <source>
        <dbReference type="Proteomes" id="UP000196877"/>
    </source>
</evidence>
<sequence length="117" mass="13961">MPIVLQRIYHEHPESEGRRILIDRVWPRGISKEDARLDEWMKEIAPSPALRKWFNHDPAKFEQFKQAYKDELTQDTEKQTKVKELKERMANERVVLLYGAKDELHNHAVVLKEVLET</sequence>
<dbReference type="InterPro" id="IPR052552">
    <property type="entry name" value="YeaO-like"/>
</dbReference>
<dbReference type="EC" id="3.2.2.21" evidence="1"/>
<organism evidence="1 2">
    <name type="scientific">Bacillus sonorensis</name>
    <dbReference type="NCBI Taxonomy" id="119858"/>
    <lineage>
        <taxon>Bacteria</taxon>
        <taxon>Bacillati</taxon>
        <taxon>Bacillota</taxon>
        <taxon>Bacilli</taxon>
        <taxon>Bacillales</taxon>
        <taxon>Bacillaceae</taxon>
        <taxon>Bacillus</taxon>
    </lineage>
</organism>
<name>A0ABM6LDP1_9BACI</name>